<reference evidence="1" key="1">
    <citation type="submission" date="2016-07" db="EMBL/GenBank/DDBJ databases">
        <title>Salivary Glands transcriptome analysis on engorged females of Ornithodoros brasiliensis (Acari:Argasidae).</title>
        <authorList>
            <person name="Simons S.M."/>
            <person name="Carvalho E."/>
            <person name="Junqueira-de-Azevedo I."/>
            <person name="Ho P.L."/>
            <person name="Giovanni D."/>
            <person name="Mendonca R."/>
            <person name="Onofrio V."/>
            <person name="Landulfo G."/>
            <person name="Ramirez D."/>
            <person name="Barros-Battesti D."/>
        </authorList>
    </citation>
    <scope>NUCLEOTIDE SEQUENCE</scope>
    <source>
        <strain evidence="1">Female</strain>
        <tissue evidence="1">Salivary gland</tissue>
    </source>
</reference>
<evidence type="ECO:0000313" key="1">
    <source>
        <dbReference type="EMBL" id="JAT78841.1"/>
    </source>
</evidence>
<feature type="non-terminal residue" evidence="1">
    <location>
        <position position="1"/>
    </location>
</feature>
<sequence>LCSLFSVFSAGWCQQRSNPVLSRVRFTEYWFGLGSAPEHPNYVSNWYQSVRFGSRILRCTLAELPRGAGALRSPDGRRNTQCRKETPHKRSKYLIAVVLEDKCREPDMTGA</sequence>
<dbReference type="AlphaFoldDB" id="A0A1D2AIB9"/>
<accession>A0A1D2AIB9</accession>
<protein>
    <submittedName>
        <fullName evidence="1">Uncharacterized protein</fullName>
    </submittedName>
</protein>
<organism evidence="1">
    <name type="scientific">Ornithodoros brasiliensis</name>
    <name type="common">Mouro tick</name>
    <dbReference type="NCBI Taxonomy" id="888526"/>
    <lineage>
        <taxon>Eukaryota</taxon>
        <taxon>Metazoa</taxon>
        <taxon>Ecdysozoa</taxon>
        <taxon>Arthropoda</taxon>
        <taxon>Chelicerata</taxon>
        <taxon>Arachnida</taxon>
        <taxon>Acari</taxon>
        <taxon>Parasitiformes</taxon>
        <taxon>Ixodida</taxon>
        <taxon>Ixodoidea</taxon>
        <taxon>Argasidae</taxon>
        <taxon>Ornithodorinae</taxon>
        <taxon>Ornithodoros</taxon>
    </lineage>
</organism>
<proteinExistence type="predicted"/>
<name>A0A1D2AIB9_ORNBR</name>
<dbReference type="EMBL" id="GETE01000970">
    <property type="protein sequence ID" value="JAT78841.1"/>
    <property type="molecule type" value="Transcribed_RNA"/>
</dbReference>